<gene>
    <name evidence="2" type="ORF">CDEST_05687</name>
</gene>
<dbReference type="Proteomes" id="UP001322277">
    <property type="component" value="Chromosome 3"/>
</dbReference>
<dbReference type="AlphaFoldDB" id="A0AAX4IBD3"/>
<organism evidence="2 3">
    <name type="scientific">Colletotrichum destructivum</name>
    <dbReference type="NCBI Taxonomy" id="34406"/>
    <lineage>
        <taxon>Eukaryota</taxon>
        <taxon>Fungi</taxon>
        <taxon>Dikarya</taxon>
        <taxon>Ascomycota</taxon>
        <taxon>Pezizomycotina</taxon>
        <taxon>Sordariomycetes</taxon>
        <taxon>Hypocreomycetidae</taxon>
        <taxon>Glomerellales</taxon>
        <taxon>Glomerellaceae</taxon>
        <taxon>Colletotrichum</taxon>
        <taxon>Colletotrichum destructivum species complex</taxon>
    </lineage>
</organism>
<keyword evidence="1" id="KW-0732">Signal</keyword>
<dbReference type="EMBL" id="CP137307">
    <property type="protein sequence ID" value="WQF80673.1"/>
    <property type="molecule type" value="Genomic_DNA"/>
</dbReference>
<name>A0AAX4IBD3_9PEZI</name>
<evidence type="ECO:0000256" key="1">
    <source>
        <dbReference type="SAM" id="SignalP"/>
    </source>
</evidence>
<feature type="chain" id="PRO_5043948950" evidence="1">
    <location>
        <begin position="21"/>
        <end position="62"/>
    </location>
</feature>
<protein>
    <submittedName>
        <fullName evidence="2">Uncharacterized protein</fullName>
    </submittedName>
</protein>
<dbReference type="GeneID" id="87942190"/>
<evidence type="ECO:0000313" key="2">
    <source>
        <dbReference type="EMBL" id="WQF80673.1"/>
    </source>
</evidence>
<sequence length="62" mass="6434">MKSFTQALFIYLFAVASVQAACTLETPGTEGFEGGNCRAGRTKCQSDSGGASILCCDDSSCK</sequence>
<feature type="signal peptide" evidence="1">
    <location>
        <begin position="1"/>
        <end position="20"/>
    </location>
</feature>
<dbReference type="RefSeq" id="XP_062777897.1">
    <property type="nucleotide sequence ID" value="XM_062921846.1"/>
</dbReference>
<proteinExistence type="predicted"/>
<dbReference type="KEGG" id="cdet:87942190"/>
<reference evidence="3" key="1">
    <citation type="journal article" date="2023" name="bioRxiv">
        <title>Complete genome of the Medicago anthracnose fungus, Colletotrichum destructivum, reveals a mini-chromosome-like region within a core chromosome.</title>
        <authorList>
            <person name="Lapalu N."/>
            <person name="Simon A."/>
            <person name="Lu A."/>
            <person name="Plaumann P.-L."/>
            <person name="Amselem J."/>
            <person name="Pigne S."/>
            <person name="Auger A."/>
            <person name="Koch C."/>
            <person name="Dallery J.-F."/>
            <person name="O'Connell R.J."/>
        </authorList>
    </citation>
    <scope>NUCLEOTIDE SEQUENCE [LARGE SCALE GENOMIC DNA]</scope>
    <source>
        <strain evidence="3">CBS 520.97</strain>
    </source>
</reference>
<accession>A0AAX4IBD3</accession>
<evidence type="ECO:0000313" key="3">
    <source>
        <dbReference type="Proteomes" id="UP001322277"/>
    </source>
</evidence>
<keyword evidence="3" id="KW-1185">Reference proteome</keyword>